<evidence type="ECO:0000313" key="1">
    <source>
        <dbReference type="EMBL" id="KRM91133.1"/>
    </source>
</evidence>
<dbReference type="GO" id="GO:0003700">
    <property type="term" value="F:DNA-binding transcription factor activity"/>
    <property type="evidence" value="ECO:0007669"/>
    <property type="project" value="InterPro"/>
</dbReference>
<dbReference type="InterPro" id="IPR013325">
    <property type="entry name" value="RNA_pol_sigma_r2"/>
</dbReference>
<organism evidence="1 2">
    <name type="scientific">Liquorilactobacillus cacaonum DSM 21116</name>
    <dbReference type="NCBI Taxonomy" id="1423729"/>
    <lineage>
        <taxon>Bacteria</taxon>
        <taxon>Bacillati</taxon>
        <taxon>Bacillota</taxon>
        <taxon>Bacilli</taxon>
        <taxon>Lactobacillales</taxon>
        <taxon>Lactobacillaceae</taxon>
        <taxon>Liquorilactobacillus</taxon>
    </lineage>
</organism>
<accession>A0A0R2CHC7</accession>
<keyword evidence="2" id="KW-1185">Reference proteome</keyword>
<comment type="caution">
    <text evidence="1">The sequence shown here is derived from an EMBL/GenBank/DDBJ whole genome shotgun (WGS) entry which is preliminary data.</text>
</comment>
<evidence type="ECO:0000313" key="2">
    <source>
        <dbReference type="Proteomes" id="UP000051131"/>
    </source>
</evidence>
<dbReference type="SUPFAM" id="SSF88946">
    <property type="entry name" value="Sigma2 domain of RNA polymerase sigma factors"/>
    <property type="match status" value="1"/>
</dbReference>
<sequence>MDNKLTSIAFKQLLKNDNVRLIHGVLRTLNITPNRSDYQDLFQEGCLFYVQAYEDFFSIHSIEDLELFGPYAFRRIKWRLLDIIRKEIRQQEHIDSIQVTANAENEYDLPDSLATQFEADILTSAFFQELWNECTMQEQAYLANRVAGMSITKMAQMIGCSRQSIYKWRNSVIKKALKIIEK</sequence>
<name>A0A0R2CHC7_9LACO</name>
<reference evidence="1 2" key="1">
    <citation type="journal article" date="2015" name="Genome Announc.">
        <title>Expanding the biotechnology potential of lactobacilli through comparative genomics of 213 strains and associated genera.</title>
        <authorList>
            <person name="Sun Z."/>
            <person name="Harris H.M."/>
            <person name="McCann A."/>
            <person name="Guo C."/>
            <person name="Argimon S."/>
            <person name="Zhang W."/>
            <person name="Yang X."/>
            <person name="Jeffery I.B."/>
            <person name="Cooney J.C."/>
            <person name="Kagawa T.F."/>
            <person name="Liu W."/>
            <person name="Song Y."/>
            <person name="Salvetti E."/>
            <person name="Wrobel A."/>
            <person name="Rasinkangas P."/>
            <person name="Parkhill J."/>
            <person name="Rea M.C."/>
            <person name="O'Sullivan O."/>
            <person name="Ritari J."/>
            <person name="Douillard F.P."/>
            <person name="Paul Ross R."/>
            <person name="Yang R."/>
            <person name="Briner A.E."/>
            <person name="Felis G.E."/>
            <person name="de Vos W.M."/>
            <person name="Barrangou R."/>
            <person name="Klaenhammer T.R."/>
            <person name="Caufield P.W."/>
            <person name="Cui Y."/>
            <person name="Zhang H."/>
            <person name="O'Toole P.W."/>
        </authorList>
    </citation>
    <scope>NUCLEOTIDE SEQUENCE [LARGE SCALE GENOMIC DNA]</scope>
    <source>
        <strain evidence="1 2">DSM 21116</strain>
    </source>
</reference>
<proteinExistence type="predicted"/>
<dbReference type="Gene3D" id="1.10.1740.10">
    <property type="match status" value="1"/>
</dbReference>
<dbReference type="InterPro" id="IPR014284">
    <property type="entry name" value="RNA_pol_sigma-70_dom"/>
</dbReference>
<protein>
    <submittedName>
        <fullName evidence="1">Uncharacterized protein</fullName>
    </submittedName>
</protein>
<dbReference type="RefSeq" id="WP_057829331.1">
    <property type="nucleotide sequence ID" value="NZ_AYZE01000014.1"/>
</dbReference>
<dbReference type="EMBL" id="AYZE01000014">
    <property type="protein sequence ID" value="KRM91133.1"/>
    <property type="molecule type" value="Genomic_DNA"/>
</dbReference>
<dbReference type="GO" id="GO:0006352">
    <property type="term" value="P:DNA-templated transcription initiation"/>
    <property type="evidence" value="ECO:0007669"/>
    <property type="project" value="InterPro"/>
</dbReference>
<dbReference type="STRING" id="1423729.FC80_GL001132"/>
<dbReference type="PATRIC" id="fig|1423729.3.peg.1146"/>
<gene>
    <name evidence="1" type="ORF">FC80_GL001132</name>
</gene>
<dbReference type="Proteomes" id="UP000051131">
    <property type="component" value="Unassembled WGS sequence"/>
</dbReference>
<dbReference type="NCBIfam" id="TIGR02937">
    <property type="entry name" value="sigma70-ECF"/>
    <property type="match status" value="1"/>
</dbReference>
<dbReference type="AlphaFoldDB" id="A0A0R2CHC7"/>
<dbReference type="OrthoDB" id="2248780at2"/>